<name>A0ABQ4RW00_9HYPH</name>
<dbReference type="Proteomes" id="UP001055125">
    <property type="component" value="Unassembled WGS sequence"/>
</dbReference>
<accession>A0ABQ4RW00</accession>
<keyword evidence="3" id="KW-1185">Reference proteome</keyword>
<evidence type="ECO:0000313" key="2">
    <source>
        <dbReference type="EMBL" id="GJD93675.1"/>
    </source>
</evidence>
<evidence type="ECO:0000313" key="3">
    <source>
        <dbReference type="Proteomes" id="UP001055125"/>
    </source>
</evidence>
<reference evidence="2" key="2">
    <citation type="submission" date="2021-08" db="EMBL/GenBank/DDBJ databases">
        <authorList>
            <person name="Tani A."/>
            <person name="Ola A."/>
            <person name="Ogura Y."/>
            <person name="Katsura K."/>
            <person name="Hayashi T."/>
        </authorList>
    </citation>
    <scope>NUCLEOTIDE SEQUENCE</scope>
    <source>
        <strain evidence="2">DSM 19015</strain>
    </source>
</reference>
<dbReference type="Pfam" id="PF13629">
    <property type="entry name" value="T2SS-T3SS_pil_N"/>
    <property type="match status" value="1"/>
</dbReference>
<gene>
    <name evidence="2" type="ORF">OCOJLMKI_0871</name>
</gene>
<proteinExistence type="predicted"/>
<protein>
    <recommendedName>
        <fullName evidence="1">Pilus formation protein N-terminal domain-containing protein</fullName>
    </recommendedName>
</protein>
<sequence length="185" mass="19108">MSAPGGLHAVVKAFPRKCESTMLSPSQSSRPSRICRQGLLTVVFALAVSAATAAEAPPVVTVIVDNAKVIRLPEATRTVIVGNPMIADISLQKNGVVVLTGKSFGATNLIALDKSGGMLAESTISVEAQQTSVVMVQRGLERESYSCTPNCQPSVQLGDSTKYFGEVSGQATQRGAFAAGGNGAK</sequence>
<dbReference type="EMBL" id="BPQP01000013">
    <property type="protein sequence ID" value="GJD93675.1"/>
    <property type="molecule type" value="Genomic_DNA"/>
</dbReference>
<reference evidence="2" key="1">
    <citation type="journal article" date="2021" name="Front. Microbiol.">
        <title>Comprehensive Comparative Genomics and Phenotyping of Methylobacterium Species.</title>
        <authorList>
            <person name="Alessa O."/>
            <person name="Ogura Y."/>
            <person name="Fujitani Y."/>
            <person name="Takami H."/>
            <person name="Hayashi T."/>
            <person name="Sahin N."/>
            <person name="Tani A."/>
        </authorList>
    </citation>
    <scope>NUCLEOTIDE SEQUENCE</scope>
    <source>
        <strain evidence="2">DSM 19015</strain>
    </source>
</reference>
<dbReference type="InterPro" id="IPR032789">
    <property type="entry name" value="T2SS-T3SS_pil_N"/>
</dbReference>
<evidence type="ECO:0000259" key="1">
    <source>
        <dbReference type="Pfam" id="PF13629"/>
    </source>
</evidence>
<comment type="caution">
    <text evidence="2">The sequence shown here is derived from an EMBL/GenBank/DDBJ whole genome shotgun (WGS) entry which is preliminary data.</text>
</comment>
<feature type="domain" description="Pilus formation protein N-terminal" evidence="1">
    <location>
        <begin position="58"/>
        <end position="126"/>
    </location>
</feature>
<organism evidence="2 3">
    <name type="scientific">Methylobacterium iners</name>
    <dbReference type="NCBI Taxonomy" id="418707"/>
    <lineage>
        <taxon>Bacteria</taxon>
        <taxon>Pseudomonadati</taxon>
        <taxon>Pseudomonadota</taxon>
        <taxon>Alphaproteobacteria</taxon>
        <taxon>Hyphomicrobiales</taxon>
        <taxon>Methylobacteriaceae</taxon>
        <taxon>Methylobacterium</taxon>
    </lineage>
</organism>